<sequence>MSTILTADDVAHLRTGAHFLACAIDPTAIHVYAGMIQEAMQDRSVELITVEELAPEDLVVAVGMVTQGLFIADMPPVGDEFTGCIEAIETRLGRKVRAIYSLAAANINGIIPLMVGLQSSLPVIDSDPMGRVFPLISQTTLNIGGVAIGPIALMGVTGERALVEAGDPQRAETLVRALVTELGGWAATVMYPCSARQLAEHGVHGSISRMIRIGEILDAETSAESKFLSLADFLGVTRIARARVSHIEGFSRPTDLGLPAQPSSVTLEDETTGQIIRLEIQNEILLVLVDGAVAAAVPDMVTLLNSEHGSVASLDDLRLGNVVDVLKLNAAPQWYSEAGLDLAEPAAFGIPLKHPRRHHG</sequence>
<dbReference type="Gene3D" id="2.40.390.10">
    <property type="entry name" value="CV3147-like"/>
    <property type="match status" value="1"/>
</dbReference>
<evidence type="ECO:0000313" key="3">
    <source>
        <dbReference type="EMBL" id="KIC66610.1"/>
    </source>
</evidence>
<name>A0A0B4DQC5_PSEPS</name>
<reference evidence="3 4" key="1">
    <citation type="submission" date="2014-12" db="EMBL/GenBank/DDBJ databases">
        <title>Genome sequencing of Arthrobacter phenanthrenivorans SWC37.</title>
        <authorList>
            <person name="Tan P.W."/>
            <person name="Chan K.-G."/>
        </authorList>
    </citation>
    <scope>NUCLEOTIDE SEQUENCE [LARGE SCALE GENOMIC DNA]</scope>
    <source>
        <strain evidence="3 4">SWC37</strain>
    </source>
</reference>
<dbReference type="InterPro" id="IPR027479">
    <property type="entry name" value="S-Me-THD_N_sf"/>
</dbReference>
<dbReference type="Gene3D" id="3.40.1610.10">
    <property type="entry name" value="CV3147-like domain"/>
    <property type="match status" value="1"/>
</dbReference>
<proteinExistence type="predicted"/>
<dbReference type="InterPro" id="IPR010318">
    <property type="entry name" value="S-Me-THD_N"/>
</dbReference>
<gene>
    <name evidence="3" type="ORF">RM50_11170</name>
</gene>
<dbReference type="Pfam" id="PF06032">
    <property type="entry name" value="S-Me-THD_N"/>
    <property type="match status" value="1"/>
</dbReference>
<dbReference type="OrthoDB" id="3170437at2"/>
<accession>A0A0B4DQC5</accession>
<organism evidence="3 4">
    <name type="scientific">Pseudarthrobacter phenanthrenivorans</name>
    <name type="common">Arthrobacter phenanthrenivorans</name>
    <dbReference type="NCBI Taxonomy" id="361575"/>
    <lineage>
        <taxon>Bacteria</taxon>
        <taxon>Bacillati</taxon>
        <taxon>Actinomycetota</taxon>
        <taxon>Actinomycetes</taxon>
        <taxon>Micrococcales</taxon>
        <taxon>Micrococcaceae</taxon>
        <taxon>Pseudarthrobacter</taxon>
    </lineage>
</organism>
<dbReference type="Proteomes" id="UP000031196">
    <property type="component" value="Unassembled WGS sequence"/>
</dbReference>
<dbReference type="RefSeq" id="WP_043452572.1">
    <property type="nucleotide sequence ID" value="NZ_JWTB01000020.1"/>
</dbReference>
<dbReference type="Pfam" id="PF20906">
    <property type="entry name" value="S-Me-THD_C"/>
    <property type="match status" value="1"/>
</dbReference>
<comment type="caution">
    <text evidence="3">The sequence shown here is derived from an EMBL/GenBank/DDBJ whole genome shotgun (WGS) entry which is preliminary data.</text>
</comment>
<evidence type="ECO:0000259" key="1">
    <source>
        <dbReference type="Pfam" id="PF06032"/>
    </source>
</evidence>
<dbReference type="InterPro" id="IPR024071">
    <property type="entry name" value="S-Me-THD_C_sf"/>
</dbReference>
<feature type="domain" description="S-Me-THD N-terminal" evidence="1">
    <location>
        <begin position="8"/>
        <end position="164"/>
    </location>
</feature>
<dbReference type="InterPro" id="IPR048350">
    <property type="entry name" value="S-Me-THD-like_C"/>
</dbReference>
<feature type="domain" description="S-Me-THD-like C-terminal" evidence="2">
    <location>
        <begin position="168"/>
        <end position="353"/>
    </location>
</feature>
<dbReference type="AlphaFoldDB" id="A0A0B4DQC5"/>
<evidence type="ECO:0008006" key="5">
    <source>
        <dbReference type="Google" id="ProtNLM"/>
    </source>
</evidence>
<dbReference type="EMBL" id="JWTB01000020">
    <property type="protein sequence ID" value="KIC66610.1"/>
    <property type="molecule type" value="Genomic_DNA"/>
</dbReference>
<protein>
    <recommendedName>
        <fullName evidence="5">DUF917 domain-containing protein</fullName>
    </recommendedName>
</protein>
<evidence type="ECO:0000259" key="2">
    <source>
        <dbReference type="Pfam" id="PF20906"/>
    </source>
</evidence>
<dbReference type="SUPFAM" id="SSF160991">
    <property type="entry name" value="CV3147-like"/>
    <property type="match status" value="1"/>
</dbReference>
<evidence type="ECO:0000313" key="4">
    <source>
        <dbReference type="Proteomes" id="UP000031196"/>
    </source>
</evidence>